<dbReference type="InterPro" id="IPR001466">
    <property type="entry name" value="Beta-lactam-related"/>
</dbReference>
<gene>
    <name evidence="3" type="ORF">FHR33_000311</name>
</gene>
<dbReference type="EC" id="3.4.16.4" evidence="3"/>
<keyword evidence="3" id="KW-0121">Carboxypeptidase</keyword>
<dbReference type="Gene3D" id="3.40.710.10">
    <property type="entry name" value="DD-peptidase/beta-lactamase superfamily"/>
    <property type="match status" value="1"/>
</dbReference>
<feature type="domain" description="Beta-lactamase-related" evidence="2">
    <location>
        <begin position="57"/>
        <end position="388"/>
    </location>
</feature>
<organism evidence="3 4">
    <name type="scientific">Nonomuraea dietziae</name>
    <dbReference type="NCBI Taxonomy" id="65515"/>
    <lineage>
        <taxon>Bacteria</taxon>
        <taxon>Bacillati</taxon>
        <taxon>Actinomycetota</taxon>
        <taxon>Actinomycetes</taxon>
        <taxon>Streptosporangiales</taxon>
        <taxon>Streptosporangiaceae</taxon>
        <taxon>Nonomuraea</taxon>
    </lineage>
</organism>
<accession>A0A7W5UYS9</accession>
<name>A0A7W5UYS9_9ACTN</name>
<reference evidence="3 4" key="1">
    <citation type="submission" date="2020-08" db="EMBL/GenBank/DDBJ databases">
        <title>Sequencing the genomes of 1000 actinobacteria strains.</title>
        <authorList>
            <person name="Klenk H.-P."/>
        </authorList>
    </citation>
    <scope>NUCLEOTIDE SEQUENCE [LARGE SCALE GENOMIC DNA]</scope>
    <source>
        <strain evidence="3 4">DSM 44320</strain>
    </source>
</reference>
<dbReference type="Proteomes" id="UP000579945">
    <property type="component" value="Unassembled WGS sequence"/>
</dbReference>
<keyword evidence="3" id="KW-0378">Hydrolase</keyword>
<dbReference type="RefSeq" id="WP_312895305.1">
    <property type="nucleotide sequence ID" value="NZ_JACIBV010000001.1"/>
</dbReference>
<keyword evidence="1" id="KW-0732">Signal</keyword>
<evidence type="ECO:0000313" key="4">
    <source>
        <dbReference type="Proteomes" id="UP000579945"/>
    </source>
</evidence>
<evidence type="ECO:0000256" key="1">
    <source>
        <dbReference type="SAM" id="SignalP"/>
    </source>
</evidence>
<comment type="caution">
    <text evidence="3">The sequence shown here is derived from an EMBL/GenBank/DDBJ whole genome shotgun (WGS) entry which is preliminary data.</text>
</comment>
<dbReference type="SUPFAM" id="SSF56601">
    <property type="entry name" value="beta-lactamase/transpeptidase-like"/>
    <property type="match status" value="1"/>
</dbReference>
<evidence type="ECO:0000259" key="2">
    <source>
        <dbReference type="Pfam" id="PF00144"/>
    </source>
</evidence>
<keyword evidence="3" id="KW-0645">Protease</keyword>
<protein>
    <submittedName>
        <fullName evidence="3">D-alanyl-D-alanine carboxypeptidase</fullName>
        <ecNumber evidence="3">3.4.16.4</ecNumber>
    </submittedName>
</protein>
<dbReference type="PANTHER" id="PTHR46825">
    <property type="entry name" value="D-ALANYL-D-ALANINE-CARBOXYPEPTIDASE/ENDOPEPTIDASE AMPH"/>
    <property type="match status" value="1"/>
</dbReference>
<dbReference type="AlphaFoldDB" id="A0A7W5UYS9"/>
<evidence type="ECO:0000313" key="3">
    <source>
        <dbReference type="EMBL" id="MBB3724451.1"/>
    </source>
</evidence>
<proteinExistence type="predicted"/>
<feature type="signal peptide" evidence="1">
    <location>
        <begin position="1"/>
        <end position="23"/>
    </location>
</feature>
<dbReference type="GeneID" id="95386962"/>
<dbReference type="InterPro" id="IPR012338">
    <property type="entry name" value="Beta-lactam/transpept-like"/>
</dbReference>
<keyword evidence="4" id="KW-1185">Reference proteome</keyword>
<dbReference type="EMBL" id="JACIBV010000001">
    <property type="protein sequence ID" value="MBB3724451.1"/>
    <property type="molecule type" value="Genomic_DNA"/>
</dbReference>
<dbReference type="Pfam" id="PF00144">
    <property type="entry name" value="Beta-lactamase"/>
    <property type="match status" value="1"/>
</dbReference>
<dbReference type="InterPro" id="IPR050491">
    <property type="entry name" value="AmpC-like"/>
</dbReference>
<dbReference type="PANTHER" id="PTHR46825:SF7">
    <property type="entry name" value="D-ALANYL-D-ALANINE CARBOXYPEPTIDASE"/>
    <property type="match status" value="1"/>
</dbReference>
<dbReference type="GO" id="GO:0009002">
    <property type="term" value="F:serine-type D-Ala-D-Ala carboxypeptidase activity"/>
    <property type="evidence" value="ECO:0007669"/>
    <property type="project" value="UniProtKB-EC"/>
</dbReference>
<sequence length="421" mass="45334">MKIRLVTCASVAVLSVGAGMVTAAPAPRETEVVLAGSTSPLTGLAPAGLKSAMDDVHRAGMPGVFAEVRSDGQIWRGASGVADLKTGRPVTPGMRHRVGSLVKTFVAAAVLQQVEKGRIELDAPIGRYLPQLVPGERGKKITVRMLLNHTSGISEYLGYAFPSLQKFPSLPDMSPKSLDDNRFRRFTPAELIEMGLKAPAVGKPGGSPGVYANTNYLILGELLEKVTGTTAEKYITQNVIERAGLKHTMFPVGPRIKGPHPRMYEAFFGLIDPPRDYSVYDMSWTGVGASLVSTMEDLNRFFGKLLDGKIVKPSSLAQMQRTGPAISQSGQKIIYGLGLHELKIPGCGTFWGNDGTVWGAETETWIRADGKRQLSVAVNLVRWNKIDSSGRPQHHPIDDALSAFKQQALCGDEDAQAENAS</sequence>
<feature type="chain" id="PRO_5031013811" evidence="1">
    <location>
        <begin position="24"/>
        <end position="421"/>
    </location>
</feature>